<accession>A0A3M9N558</accession>
<dbReference type="OrthoDB" id="836632at2"/>
<reference evidence="2 3" key="1">
    <citation type="submission" date="2018-11" db="EMBL/GenBank/DDBJ databases">
        <title>Rufibacter latericius sp. nov., isolated from water in Baiyang Lake.</title>
        <authorList>
            <person name="Yang Y."/>
        </authorList>
    </citation>
    <scope>NUCLEOTIDE SEQUENCE [LARGE SCALE GENOMIC DNA]</scope>
    <source>
        <strain evidence="2 3">MCC P1</strain>
    </source>
</reference>
<dbReference type="AlphaFoldDB" id="A0A3M9N558"/>
<dbReference type="CDD" id="cd02440">
    <property type="entry name" value="AdoMet_MTases"/>
    <property type="match status" value="1"/>
</dbReference>
<sequence>MSTAPAPDFDFIAPVYDALAQLVFGKAQQKAQAQFLELIPLGARVLVLGGGSGWLLARLLQKSNPAYVLYLEASSQMLRQARTRYQNFSSAGAEVEFRHGTQDQLLPEEKFHVVLTPFVLDLFTAPQALHMMQRLTQALLPGGLWLHTDFYLAPEKRRQIWQKPLLWAMYRFFRQVSGISGTGLPPFEALFSQLGFVTKQEAFFFHFFIRAQVLQKPLGS</sequence>
<dbReference type="Gene3D" id="3.40.50.150">
    <property type="entry name" value="Vaccinia Virus protein VP39"/>
    <property type="match status" value="1"/>
</dbReference>
<keyword evidence="2" id="KW-0489">Methyltransferase</keyword>
<dbReference type="InterPro" id="IPR029063">
    <property type="entry name" value="SAM-dependent_MTases_sf"/>
</dbReference>
<dbReference type="Proteomes" id="UP000271010">
    <property type="component" value="Unassembled WGS sequence"/>
</dbReference>
<dbReference type="GO" id="GO:0008168">
    <property type="term" value="F:methyltransferase activity"/>
    <property type="evidence" value="ECO:0007669"/>
    <property type="project" value="UniProtKB-KW"/>
</dbReference>
<comment type="caution">
    <text evidence="2">The sequence shown here is derived from an EMBL/GenBank/DDBJ whole genome shotgun (WGS) entry which is preliminary data.</text>
</comment>
<feature type="domain" description="Methyltransferase" evidence="1">
    <location>
        <begin position="45"/>
        <end position="143"/>
    </location>
</feature>
<dbReference type="RefSeq" id="WP_123131088.1">
    <property type="nucleotide sequence ID" value="NZ_RJJE01000001.1"/>
</dbReference>
<dbReference type="SUPFAM" id="SSF53335">
    <property type="entry name" value="S-adenosyl-L-methionine-dependent methyltransferases"/>
    <property type="match status" value="1"/>
</dbReference>
<name>A0A3M9N558_9BACT</name>
<keyword evidence="2" id="KW-0808">Transferase</keyword>
<dbReference type="InterPro" id="IPR041698">
    <property type="entry name" value="Methyltransf_25"/>
</dbReference>
<evidence type="ECO:0000259" key="1">
    <source>
        <dbReference type="Pfam" id="PF13649"/>
    </source>
</evidence>
<evidence type="ECO:0000313" key="3">
    <source>
        <dbReference type="Proteomes" id="UP000271010"/>
    </source>
</evidence>
<dbReference type="Pfam" id="PF13649">
    <property type="entry name" value="Methyltransf_25"/>
    <property type="match status" value="1"/>
</dbReference>
<protein>
    <submittedName>
        <fullName evidence="2">Class I SAM-dependent methyltransferase</fullName>
    </submittedName>
</protein>
<proteinExistence type="predicted"/>
<organism evidence="2 3">
    <name type="scientific">Rufibacter immobilis</name>
    <dbReference type="NCBI Taxonomy" id="1348778"/>
    <lineage>
        <taxon>Bacteria</taxon>
        <taxon>Pseudomonadati</taxon>
        <taxon>Bacteroidota</taxon>
        <taxon>Cytophagia</taxon>
        <taxon>Cytophagales</taxon>
        <taxon>Hymenobacteraceae</taxon>
        <taxon>Rufibacter</taxon>
    </lineage>
</organism>
<gene>
    <name evidence="2" type="ORF">EFA69_00240</name>
</gene>
<evidence type="ECO:0000313" key="2">
    <source>
        <dbReference type="EMBL" id="RNI32889.1"/>
    </source>
</evidence>
<dbReference type="EMBL" id="RJJE01000001">
    <property type="protein sequence ID" value="RNI32889.1"/>
    <property type="molecule type" value="Genomic_DNA"/>
</dbReference>
<dbReference type="GO" id="GO:0032259">
    <property type="term" value="P:methylation"/>
    <property type="evidence" value="ECO:0007669"/>
    <property type="project" value="UniProtKB-KW"/>
</dbReference>
<keyword evidence="3" id="KW-1185">Reference proteome</keyword>